<dbReference type="Pfam" id="PF18911">
    <property type="entry name" value="PKD_4"/>
    <property type="match status" value="2"/>
</dbReference>
<reference evidence="3 4" key="1">
    <citation type="submission" date="2007-08" db="EMBL/GenBank/DDBJ databases">
        <title>Complete sequence of Roseiflexus castenholzii DSM 13941.</title>
        <authorList>
            <consortium name="US DOE Joint Genome Institute"/>
            <person name="Copeland A."/>
            <person name="Lucas S."/>
            <person name="Lapidus A."/>
            <person name="Barry K."/>
            <person name="Glavina del Rio T."/>
            <person name="Dalin E."/>
            <person name="Tice H."/>
            <person name="Pitluck S."/>
            <person name="Thompson L.S."/>
            <person name="Brettin T."/>
            <person name="Bruce D."/>
            <person name="Detter J.C."/>
            <person name="Han C."/>
            <person name="Tapia R."/>
            <person name="Schmutz J."/>
            <person name="Larimer F."/>
            <person name="Land M."/>
            <person name="Hauser L."/>
            <person name="Kyrpides N."/>
            <person name="Mikhailova N."/>
            <person name="Bryant D.A."/>
            <person name="Hanada S."/>
            <person name="Tsukatani Y."/>
            <person name="Richardson P."/>
        </authorList>
    </citation>
    <scope>NUCLEOTIDE SEQUENCE [LARGE SCALE GENOMIC DNA]</scope>
    <source>
        <strain evidence="4">DSM 13941 / HLO8</strain>
    </source>
</reference>
<dbReference type="SMART" id="SM00089">
    <property type="entry name" value="PKD"/>
    <property type="match status" value="3"/>
</dbReference>
<evidence type="ECO:0000259" key="2">
    <source>
        <dbReference type="PROSITE" id="PS50093"/>
    </source>
</evidence>
<dbReference type="OrthoDB" id="9757546at2"/>
<dbReference type="STRING" id="383372.Rcas_2619"/>
<sequence length="998" mass="107708">MLCVRRWMLVWTLMVVLLGGLPAGPVALRDEPAALAQSTPEAPQPGDVFREFVFPQRLTLCFRPSNPASCNNVPRERSAGLTFNPAGATRAELAVEYWGGHIGTRQHFRVNSQDYWQPLPPIQNVPSGARQQCYFRTILGGTLPLDLSQLRNGENRFRFTIEHNNQYGQDTQCPGNFGWGTTYIYGFTARLYYTPGSIPAPSGSITSPAENTSIGEMPQITVQATPPAGRTIARVDVIGEYLDYDWDGDGVLREWQYQLVRGQMQRHIGWAVRDGSVYRVVWNTTWIPDQVDADGNLLPVRLMARITDSDGVSFMTAARTVWFQRSGRQVRMYTSSHDRDNQRVYGVPQNFGPRNMSTSTPPLTTTITIADNPAGAASARMIIHTWAGDQTKEEPTVRDRITINNATVVNVNGSPPTPPIGADHHWSFDWRDVPVSALIQGDNLFGVWTNRQGHHLEIQWPGPAIMVERVDAPYAHDQVIVTPEDTPITITLTGSTPFLNPLTITPSTGPSRGTLGGTGATRVYTPQTNYNGLDRFDFRVFSSDGEDTGTIHIVVTPVNDAPVLNPAPRTFPAIPEDVPDTGNSGTTVGALLSGTVTDPDPDALPAGVALTGASGNGTWQYSLDGNAWLDVGTVAPTSTLLLEPSARLRFRPAPNFFGQASITYRAWDRSDGLAGGQRNVNPGNGGGTSAYSSVTATATVTVTPVNDPPEIALSDGVTTTHVLTPFSISGSSFDIDNETLTVTVNFGDGASAQTTASPPDRAFTFTHAYQRSGTYTVTVTVRDSENATASSSFVMRAINDPPTVTFNADNPATAHIFTPYNGAGSFFDAENDNIALQIDFGDGTATQSLTASPDGAFTFSHQYQRSGTYTITVTALDTESATRATQVVRVVNDPPTVRVNAPGQVRLGETFIGAGSFADIEEVALSSWTATVDYGDGGGPQPLTLSGDKTFVLNHAYAEEGIYTVTVRVTDVEGAVGVATISVRVSRFFFVHIPLVTR</sequence>
<dbReference type="InterPro" id="IPR000601">
    <property type="entry name" value="PKD_dom"/>
</dbReference>
<dbReference type="PROSITE" id="PS50093">
    <property type="entry name" value="PKD"/>
    <property type="match status" value="3"/>
</dbReference>
<dbReference type="Gene3D" id="2.60.40.10">
    <property type="entry name" value="Immunoglobulins"/>
    <property type="match status" value="3"/>
</dbReference>
<proteinExistence type="predicted"/>
<evidence type="ECO:0000313" key="3">
    <source>
        <dbReference type="EMBL" id="ABU58692.1"/>
    </source>
</evidence>
<gene>
    <name evidence="3" type="ordered locus">Rcas_2619</name>
</gene>
<feature type="domain" description="PKD" evidence="2">
    <location>
        <begin position="832"/>
        <end position="890"/>
    </location>
</feature>
<feature type="region of interest" description="Disordered" evidence="1">
    <location>
        <begin position="334"/>
        <end position="361"/>
    </location>
</feature>
<accession>A7NMD0</accession>
<dbReference type="EMBL" id="CP000804">
    <property type="protein sequence ID" value="ABU58692.1"/>
    <property type="molecule type" value="Genomic_DNA"/>
</dbReference>
<dbReference type="HOGENOM" id="CLU_300133_0_0_0"/>
<dbReference type="InterPro" id="IPR035986">
    <property type="entry name" value="PKD_dom_sf"/>
</dbReference>
<feature type="domain" description="PKD" evidence="2">
    <location>
        <begin position="933"/>
        <end position="985"/>
    </location>
</feature>
<feature type="domain" description="PKD" evidence="2">
    <location>
        <begin position="745"/>
        <end position="792"/>
    </location>
</feature>
<dbReference type="Proteomes" id="UP000000263">
    <property type="component" value="Chromosome"/>
</dbReference>
<dbReference type="CDD" id="cd00146">
    <property type="entry name" value="PKD"/>
    <property type="match status" value="3"/>
</dbReference>
<evidence type="ECO:0000256" key="1">
    <source>
        <dbReference type="SAM" id="MobiDB-lite"/>
    </source>
</evidence>
<dbReference type="InterPro" id="IPR013783">
    <property type="entry name" value="Ig-like_fold"/>
</dbReference>
<dbReference type="KEGG" id="rca:Rcas_2619"/>
<evidence type="ECO:0000313" key="4">
    <source>
        <dbReference type="Proteomes" id="UP000000263"/>
    </source>
</evidence>
<name>A7NMD0_ROSCS</name>
<dbReference type="InterPro" id="IPR022409">
    <property type="entry name" value="PKD/Chitinase_dom"/>
</dbReference>
<dbReference type="RefSeq" id="WP_012121116.1">
    <property type="nucleotide sequence ID" value="NC_009767.1"/>
</dbReference>
<dbReference type="AlphaFoldDB" id="A7NMD0"/>
<dbReference type="Pfam" id="PF17963">
    <property type="entry name" value="Big_9"/>
    <property type="match status" value="1"/>
</dbReference>
<organism evidence="3 4">
    <name type="scientific">Roseiflexus castenholzii (strain DSM 13941 / HLO8)</name>
    <dbReference type="NCBI Taxonomy" id="383372"/>
    <lineage>
        <taxon>Bacteria</taxon>
        <taxon>Bacillati</taxon>
        <taxon>Chloroflexota</taxon>
        <taxon>Chloroflexia</taxon>
        <taxon>Chloroflexales</taxon>
        <taxon>Roseiflexineae</taxon>
        <taxon>Roseiflexaceae</taxon>
        <taxon>Roseiflexus</taxon>
    </lineage>
</organism>
<dbReference type="eggNOG" id="COG3291">
    <property type="taxonomic scope" value="Bacteria"/>
</dbReference>
<keyword evidence="4" id="KW-1185">Reference proteome</keyword>
<dbReference type="NCBIfam" id="NF012211">
    <property type="entry name" value="tand_rpt_95"/>
    <property type="match status" value="1"/>
</dbReference>
<dbReference type="Pfam" id="PF00801">
    <property type="entry name" value="PKD"/>
    <property type="match status" value="1"/>
</dbReference>
<dbReference type="SUPFAM" id="SSF49299">
    <property type="entry name" value="PKD domain"/>
    <property type="match status" value="3"/>
</dbReference>
<dbReference type="Gene3D" id="2.60.40.2810">
    <property type="match status" value="1"/>
</dbReference>
<protein>
    <submittedName>
        <fullName evidence="3">PKD domain containing protein</fullName>
    </submittedName>
</protein>